<gene>
    <name evidence="2" type="ORF">BP01DRAFT_66473</name>
</gene>
<sequence>MIAAVLPFSTALTTDSWIALSYLPVFQLSTVHRAYCVLAWTCINNNESHQATTALVCGVNPATQAPGTPRLSILLTFLAPIQLASFFITTSLSSTPNAPSTVHVPNPTRSSG</sequence>
<feature type="region of interest" description="Disordered" evidence="1">
    <location>
        <begin position="93"/>
        <end position="112"/>
    </location>
</feature>
<dbReference type="GeneID" id="37081236"/>
<keyword evidence="3" id="KW-1185">Reference proteome</keyword>
<proteinExistence type="predicted"/>
<name>A0A318ZJP9_9EURO</name>
<evidence type="ECO:0000313" key="3">
    <source>
        <dbReference type="Proteomes" id="UP000248349"/>
    </source>
</evidence>
<reference evidence="2 3" key="1">
    <citation type="submission" date="2016-12" db="EMBL/GenBank/DDBJ databases">
        <title>The genomes of Aspergillus section Nigri reveals drivers in fungal speciation.</title>
        <authorList>
            <consortium name="DOE Joint Genome Institute"/>
            <person name="Vesth T.C."/>
            <person name="Nybo J."/>
            <person name="Theobald S."/>
            <person name="Brandl J."/>
            <person name="Frisvad J.C."/>
            <person name="Nielsen K.F."/>
            <person name="Lyhne E.K."/>
            <person name="Kogle M.E."/>
            <person name="Kuo A."/>
            <person name="Riley R."/>
            <person name="Clum A."/>
            <person name="Nolan M."/>
            <person name="Lipzen A."/>
            <person name="Salamov A."/>
            <person name="Henrissat B."/>
            <person name="Wiebenga A."/>
            <person name="De Vries R.P."/>
            <person name="Grigoriev I.V."/>
            <person name="Mortensen U.H."/>
            <person name="Andersen M.R."/>
            <person name="Baker S.E."/>
        </authorList>
    </citation>
    <scope>NUCLEOTIDE SEQUENCE [LARGE SCALE GENOMIC DNA]</scope>
    <source>
        <strain evidence="2 3">JOP 1030-1</strain>
    </source>
</reference>
<evidence type="ECO:0000313" key="2">
    <source>
        <dbReference type="EMBL" id="PYH44783.1"/>
    </source>
</evidence>
<evidence type="ECO:0000256" key="1">
    <source>
        <dbReference type="SAM" id="MobiDB-lite"/>
    </source>
</evidence>
<accession>A0A318ZJP9</accession>
<protein>
    <submittedName>
        <fullName evidence="2">Uncharacterized protein</fullName>
    </submittedName>
</protein>
<dbReference type="EMBL" id="KZ821235">
    <property type="protein sequence ID" value="PYH44783.1"/>
    <property type="molecule type" value="Genomic_DNA"/>
</dbReference>
<dbReference type="RefSeq" id="XP_025430765.1">
    <property type="nucleotide sequence ID" value="XM_025580007.1"/>
</dbReference>
<organism evidence="2 3">
    <name type="scientific">Aspergillus saccharolyticus JOP 1030-1</name>
    <dbReference type="NCBI Taxonomy" id="1450539"/>
    <lineage>
        <taxon>Eukaryota</taxon>
        <taxon>Fungi</taxon>
        <taxon>Dikarya</taxon>
        <taxon>Ascomycota</taxon>
        <taxon>Pezizomycotina</taxon>
        <taxon>Eurotiomycetes</taxon>
        <taxon>Eurotiomycetidae</taxon>
        <taxon>Eurotiales</taxon>
        <taxon>Aspergillaceae</taxon>
        <taxon>Aspergillus</taxon>
        <taxon>Aspergillus subgen. Circumdati</taxon>
    </lineage>
</organism>
<dbReference type="AlphaFoldDB" id="A0A318ZJP9"/>
<dbReference type="Proteomes" id="UP000248349">
    <property type="component" value="Unassembled WGS sequence"/>
</dbReference>